<keyword evidence="4" id="KW-1185">Reference proteome</keyword>
<dbReference type="SUPFAM" id="SSF101908">
    <property type="entry name" value="Putative isomerase YbhE"/>
    <property type="match status" value="1"/>
</dbReference>
<dbReference type="InterPro" id="IPR027589">
    <property type="entry name" value="Choice_anch_B"/>
</dbReference>
<dbReference type="NCBIfam" id="TIGR04312">
    <property type="entry name" value="choice_anch_B"/>
    <property type="match status" value="1"/>
</dbReference>
<dbReference type="OrthoDB" id="9815940at2"/>
<dbReference type="GO" id="GO:0005576">
    <property type="term" value="C:extracellular region"/>
    <property type="evidence" value="ECO:0007669"/>
    <property type="project" value="TreeGrafter"/>
</dbReference>
<dbReference type="InterPro" id="IPR013211">
    <property type="entry name" value="LVIVD"/>
</dbReference>
<proteinExistence type="predicted"/>
<gene>
    <name evidence="3" type="ORF">FCN74_09310</name>
</gene>
<dbReference type="Proteomes" id="UP000306552">
    <property type="component" value="Unassembled WGS sequence"/>
</dbReference>
<dbReference type="InterPro" id="IPR026444">
    <property type="entry name" value="Secre_tail"/>
</dbReference>
<accession>A0A4U5TPW6</accession>
<dbReference type="PANTHER" id="PTHR38787:SF3">
    <property type="entry name" value="REGULATORY P DOMAIN-CONTAINING PROTEIN"/>
    <property type="match status" value="1"/>
</dbReference>
<evidence type="ECO:0000313" key="4">
    <source>
        <dbReference type="Proteomes" id="UP000306552"/>
    </source>
</evidence>
<evidence type="ECO:0000256" key="1">
    <source>
        <dbReference type="ARBA" id="ARBA00022729"/>
    </source>
</evidence>
<feature type="domain" description="Secretion system C-terminal sorting" evidence="2">
    <location>
        <begin position="400"/>
        <end position="468"/>
    </location>
</feature>
<keyword evidence="1" id="KW-0732">Signal</keyword>
<reference evidence="3 4" key="1">
    <citation type="submission" date="2019-04" db="EMBL/GenBank/DDBJ databases">
        <title>Psychroflexus halotolerans sp. nov., isolated from a marine solar saltern.</title>
        <authorList>
            <person name="Feng X."/>
        </authorList>
    </citation>
    <scope>NUCLEOTIDE SEQUENCE [LARGE SCALE GENOMIC DNA]</scope>
    <source>
        <strain evidence="3 4">WDS2C27</strain>
    </source>
</reference>
<protein>
    <submittedName>
        <fullName evidence="3">Choice-of-anchor B family protein</fullName>
    </submittedName>
</protein>
<evidence type="ECO:0000259" key="2">
    <source>
        <dbReference type="Pfam" id="PF18962"/>
    </source>
</evidence>
<dbReference type="EMBL" id="SWMU01000003">
    <property type="protein sequence ID" value="TKS56199.1"/>
    <property type="molecule type" value="Genomic_DNA"/>
</dbReference>
<dbReference type="Pfam" id="PF08309">
    <property type="entry name" value="LVIVD"/>
    <property type="match status" value="4"/>
</dbReference>
<dbReference type="NCBIfam" id="TIGR04183">
    <property type="entry name" value="Por_Secre_tail"/>
    <property type="match status" value="1"/>
</dbReference>
<evidence type="ECO:0000313" key="3">
    <source>
        <dbReference type="EMBL" id="TKS56199.1"/>
    </source>
</evidence>
<name>A0A4U5TPW6_9FLAO</name>
<dbReference type="PANTHER" id="PTHR38787">
    <property type="entry name" value="REGULATORY P DOMAIN-CONTAINING PROTEIN"/>
    <property type="match status" value="1"/>
</dbReference>
<sequence length="469" mass="51996">MKNILFYISFVSFLGYGQTPCDNGLAGSFPCNVYNLQSHIDLNTLNAGSGNDSWGWTDPLDGKEYAIMGLNNGTAFIDVSQPTSPIYLGKLPTHTTNSQWRDIKVFGNYAFIVSEASGHGMQVFDLTKLRNVTNPPINFSDDAHYDGFGNAHNIVINESQPYAYAVGTQTFSGGPHVVDISDPLNPVFAGGYASDFYTHDAQVVTYNGPDPDYQGEEIYIGSNEDEVVILNVTDKTNISNISTISYTNIGYTHQAWLTENQQYLLLGDETDELSFGFDTRTIIFDLSDLDLPSVHFDYTGSTSAIDHNGYVKNGLFYLASYTAGLRVIDVSDISNQNLNEIGFFDTFPNNDNIGFSGLWSVYPFFESGNLVLSDINTGFYLVRNSSLSTEIFDQADDIKIYPNPVRTYVNISTSNETIQTLKILSHLGQLVYEKSQINNPNYSIDVSGLSRGLYLMKINDKISKKLIVE</sequence>
<comment type="caution">
    <text evidence="3">The sequence shown here is derived from an EMBL/GenBank/DDBJ whole genome shotgun (WGS) entry which is preliminary data.</text>
</comment>
<organism evidence="3 4">
    <name type="scientific">Mesohalobacter halotolerans</name>
    <dbReference type="NCBI Taxonomy" id="1883405"/>
    <lineage>
        <taxon>Bacteria</taxon>
        <taxon>Pseudomonadati</taxon>
        <taxon>Bacteroidota</taxon>
        <taxon>Flavobacteriia</taxon>
        <taxon>Flavobacteriales</taxon>
        <taxon>Flavobacteriaceae</taxon>
        <taxon>Mesohalobacter</taxon>
    </lineage>
</organism>
<dbReference type="RefSeq" id="WP_138932317.1">
    <property type="nucleotide sequence ID" value="NZ_SWMU01000003.1"/>
</dbReference>
<dbReference type="Pfam" id="PF18962">
    <property type="entry name" value="Por_Secre_tail"/>
    <property type="match status" value="1"/>
</dbReference>
<dbReference type="AlphaFoldDB" id="A0A4U5TPW6"/>